<evidence type="ECO:0000256" key="1">
    <source>
        <dbReference type="SAM" id="Coils"/>
    </source>
</evidence>
<evidence type="ECO:0000313" key="2">
    <source>
        <dbReference type="EMBL" id="QNK42518.1"/>
    </source>
</evidence>
<protein>
    <submittedName>
        <fullName evidence="2">Phage tail protein</fullName>
    </submittedName>
</protein>
<feature type="coiled-coil region" evidence="1">
    <location>
        <begin position="63"/>
        <end position="146"/>
    </location>
</feature>
<dbReference type="KEGG" id="cfem:HCR03_04160"/>
<evidence type="ECO:0000313" key="3">
    <source>
        <dbReference type="Proteomes" id="UP000515909"/>
    </source>
</evidence>
<dbReference type="Proteomes" id="UP000515909">
    <property type="component" value="Chromosome"/>
</dbReference>
<proteinExistence type="predicted"/>
<organism evidence="2 3">
    <name type="scientific">Caproicibacter fermentans</name>
    <dbReference type="NCBI Taxonomy" id="2576756"/>
    <lineage>
        <taxon>Bacteria</taxon>
        <taxon>Bacillati</taxon>
        <taxon>Bacillota</taxon>
        <taxon>Clostridia</taxon>
        <taxon>Eubacteriales</taxon>
        <taxon>Acutalibacteraceae</taxon>
        <taxon>Caproicibacter</taxon>
    </lineage>
</organism>
<gene>
    <name evidence="2" type="ORF">HCR03_04160</name>
</gene>
<dbReference type="PANTHER" id="PTHR37813:SF1">
    <property type="entry name" value="FELS-2 PROPHAGE PROTEIN"/>
    <property type="match status" value="1"/>
</dbReference>
<dbReference type="RefSeq" id="WP_187038008.1">
    <property type="nucleotide sequence ID" value="NZ_CP060286.1"/>
</dbReference>
<dbReference type="EMBL" id="CP060286">
    <property type="protein sequence ID" value="QNK42518.1"/>
    <property type="molecule type" value="Genomic_DNA"/>
</dbReference>
<dbReference type="AlphaFoldDB" id="A0A7G8TFX7"/>
<dbReference type="PANTHER" id="PTHR37813">
    <property type="entry name" value="FELS-2 PROPHAGE PROTEIN"/>
    <property type="match status" value="1"/>
</dbReference>
<keyword evidence="1" id="KW-0175">Coiled coil</keyword>
<dbReference type="SUPFAM" id="SSF57997">
    <property type="entry name" value="Tropomyosin"/>
    <property type="match status" value="1"/>
</dbReference>
<reference evidence="2 3" key="1">
    <citation type="submission" date="2020-08" db="EMBL/GenBank/DDBJ databases">
        <title>The isolate Caproiciproducens sp. 7D4C2 produces n-caproate at mildly acidic conditions from hexoses: genome and rBOX comparison with related strains and chain-elongating bacteria.</title>
        <authorList>
            <person name="Esquivel-Elizondo S."/>
            <person name="Bagci C."/>
            <person name="Temovska M."/>
            <person name="Jeon B.S."/>
            <person name="Bessarab I."/>
            <person name="Williams R.B.H."/>
            <person name="Huson D.H."/>
            <person name="Angenent L.T."/>
        </authorList>
    </citation>
    <scope>NUCLEOTIDE SEQUENCE [LARGE SCALE GENOMIC DNA]</scope>
    <source>
        <strain evidence="2 3">7D4C2</strain>
    </source>
</reference>
<dbReference type="SUPFAM" id="SSF48371">
    <property type="entry name" value="ARM repeat"/>
    <property type="match status" value="1"/>
</dbReference>
<dbReference type="Gene3D" id="1.10.287.1490">
    <property type="match status" value="1"/>
</dbReference>
<sequence>MADDFGVRIGIEGEKAFKDALRDINQSFKVLGSEMQLVTSQFDKNDSSVQAVTARNEVLNKGIDQQKGKIETLRAALQNASDSFGENDRRTQNWQIQLNKAQADLNGMEKELRKNNSVLDSAGKEFDDAEKQANQFGNEITSASKQSEEASGRFDKLGGVVKGIGASLGVALAGIGAAAVGAGKSLVDASVNSAAYADEILTLSDQTHVGTEALQAYQYAAELIDTPLETFTASMARNVRSMDSAAGGSKEVAAAYARLGVSIQDSNGHLRNGEDVYWSAIDALGKISNETERDALSMQIFGKSAQDLNPLIAKGSAGIKELTAEAQNMGAVMSGDQLNSLGKFDDTVQRLKSGAEAAKNVMGTVLLPQMQTLASSGVSLLGTFTKGLSNAGGDWTKISAAIATTIGGLTSSILAELPKVVQAGLDIVLSIGNAITANLPTIINSAVSIVMTLVQGLVSALPQITQGALQLVLSLVDGIIANLPQLVNAALTMVITLASGIGDALPKLIPAMIDAVLTIVNTLLNNMDKVLSAAFKIIEGLAKGLINALPKLIDRLPQIIDSIVDFIVNNLPLIIETGVKIIIELAAGLIKAIPTLVAKLPQIISALVNGFGKLLGAFSNIGNNIVSGIWQGIAGMKDWIYAKVRDFFGGIVDSVKGLLGIHSPSTVFAGIGGFMAQGLGQGFSKAMNDVSADMQNSIPTNFNLNPALGVGGFTGGSAGMAGASGGFTLHIEKFVNNTEKDIQRLAYEFEFYRQQAAAARGNA</sequence>
<dbReference type="InterPro" id="IPR016024">
    <property type="entry name" value="ARM-type_fold"/>
</dbReference>
<name>A0A7G8TFX7_9FIRM</name>
<dbReference type="Gene3D" id="1.25.10.10">
    <property type="entry name" value="Leucine-rich Repeat Variant"/>
    <property type="match status" value="1"/>
</dbReference>
<accession>A0A7G8TFX7</accession>
<dbReference type="InterPro" id="IPR011989">
    <property type="entry name" value="ARM-like"/>
</dbReference>